<dbReference type="KEGG" id="ela:UCREL1_7723"/>
<evidence type="ECO:0000313" key="2">
    <source>
        <dbReference type="EMBL" id="EMR65315.1"/>
    </source>
</evidence>
<dbReference type="AlphaFoldDB" id="M7TF28"/>
<proteinExistence type="predicted"/>
<feature type="region of interest" description="Disordered" evidence="1">
    <location>
        <begin position="32"/>
        <end position="82"/>
    </location>
</feature>
<reference evidence="3" key="1">
    <citation type="journal article" date="2013" name="Genome Announc.">
        <title>Draft genome sequence of the grapevine dieback fungus Eutypa lata UCR-EL1.</title>
        <authorList>
            <person name="Blanco-Ulate B."/>
            <person name="Rolshausen P.E."/>
            <person name="Cantu D."/>
        </authorList>
    </citation>
    <scope>NUCLEOTIDE SEQUENCE [LARGE SCALE GENOMIC DNA]</scope>
    <source>
        <strain evidence="3">UCR-EL1</strain>
    </source>
</reference>
<accession>M7TF28</accession>
<evidence type="ECO:0000256" key="1">
    <source>
        <dbReference type="SAM" id="MobiDB-lite"/>
    </source>
</evidence>
<organism evidence="2 3">
    <name type="scientific">Eutypa lata (strain UCR-EL1)</name>
    <name type="common">Grapevine dieback disease fungus</name>
    <name type="synonym">Eutypa armeniacae</name>
    <dbReference type="NCBI Taxonomy" id="1287681"/>
    <lineage>
        <taxon>Eukaryota</taxon>
        <taxon>Fungi</taxon>
        <taxon>Dikarya</taxon>
        <taxon>Ascomycota</taxon>
        <taxon>Pezizomycotina</taxon>
        <taxon>Sordariomycetes</taxon>
        <taxon>Xylariomycetidae</taxon>
        <taxon>Xylariales</taxon>
        <taxon>Diatrypaceae</taxon>
        <taxon>Eutypa</taxon>
    </lineage>
</organism>
<keyword evidence="3" id="KW-1185">Reference proteome</keyword>
<sequence length="141" mass="14570">MNSGGYPNRNTMLAPGAPTVPKLVPTQGFTNTSIAPNTVSTRGFTGNCQPPSRHRTGQIGPPASMHANAGVPRPDQGTGQGGIPHMVPKAISVNSASIQQATKVDINGNEARDGNIQNNCVIDAQSAALFYNAGFRFGPSS</sequence>
<dbReference type="HOGENOM" id="CLU_1825273_0_0_1"/>
<name>M7TF28_EUTLA</name>
<dbReference type="EMBL" id="KB706892">
    <property type="protein sequence ID" value="EMR65315.1"/>
    <property type="molecule type" value="Genomic_DNA"/>
</dbReference>
<dbReference type="Proteomes" id="UP000012174">
    <property type="component" value="Unassembled WGS sequence"/>
</dbReference>
<feature type="compositionally biased region" description="Polar residues" evidence="1">
    <location>
        <begin position="32"/>
        <end position="50"/>
    </location>
</feature>
<gene>
    <name evidence="2" type="ORF">UCREL1_7723</name>
</gene>
<protein>
    <submittedName>
        <fullName evidence="2">Uncharacterized protein</fullName>
    </submittedName>
</protein>
<evidence type="ECO:0000313" key="3">
    <source>
        <dbReference type="Proteomes" id="UP000012174"/>
    </source>
</evidence>